<feature type="domain" description="Arb2-like" evidence="13">
    <location>
        <begin position="469"/>
        <end position="737"/>
    </location>
</feature>
<dbReference type="Proteomes" id="UP000750711">
    <property type="component" value="Unassembled WGS sequence"/>
</dbReference>
<feature type="region of interest" description="Disordered" evidence="11">
    <location>
        <begin position="734"/>
        <end position="759"/>
    </location>
</feature>
<dbReference type="AlphaFoldDB" id="A0A9P8LIG3"/>
<dbReference type="PRINTS" id="PR01270">
    <property type="entry name" value="HDASUPER"/>
</dbReference>
<dbReference type="Pfam" id="PF00850">
    <property type="entry name" value="Hist_deacetyl"/>
    <property type="match status" value="1"/>
</dbReference>
<reference evidence="14" key="1">
    <citation type="submission" date="2021-03" db="EMBL/GenBank/DDBJ databases">
        <title>Comparative genomics and phylogenomic investigation of the class Geoglossomycetes provide insights into ecological specialization and systematics.</title>
        <authorList>
            <person name="Melie T."/>
            <person name="Pirro S."/>
            <person name="Miller A.N."/>
            <person name="Quandt A."/>
        </authorList>
    </citation>
    <scope>NUCLEOTIDE SEQUENCE</scope>
    <source>
        <strain evidence="14">CAQ_001_2017</strain>
    </source>
</reference>
<dbReference type="PANTHER" id="PTHR10625">
    <property type="entry name" value="HISTONE DEACETYLASE HDAC1-RELATED"/>
    <property type="match status" value="1"/>
</dbReference>
<organism evidence="14 15">
    <name type="scientific">Trichoglossum hirsutum</name>
    <dbReference type="NCBI Taxonomy" id="265104"/>
    <lineage>
        <taxon>Eukaryota</taxon>
        <taxon>Fungi</taxon>
        <taxon>Dikarya</taxon>
        <taxon>Ascomycota</taxon>
        <taxon>Pezizomycotina</taxon>
        <taxon>Geoglossomycetes</taxon>
        <taxon>Geoglossales</taxon>
        <taxon>Geoglossaceae</taxon>
        <taxon>Trichoglossum</taxon>
    </lineage>
</organism>
<evidence type="ECO:0000313" key="14">
    <source>
        <dbReference type="EMBL" id="KAH0566024.1"/>
    </source>
</evidence>
<dbReference type="GO" id="GO:0040029">
    <property type="term" value="P:epigenetic regulation of gene expression"/>
    <property type="evidence" value="ECO:0007669"/>
    <property type="project" value="TreeGrafter"/>
</dbReference>
<evidence type="ECO:0000256" key="2">
    <source>
        <dbReference type="ARBA" id="ARBA00007738"/>
    </source>
</evidence>
<dbReference type="EMBL" id="JAGHQM010000040">
    <property type="protein sequence ID" value="KAH0566024.1"/>
    <property type="molecule type" value="Genomic_DNA"/>
</dbReference>
<comment type="similarity">
    <text evidence="2">Belongs to the histone deacetylase family. HD type 2 subfamily.</text>
</comment>
<evidence type="ECO:0000256" key="4">
    <source>
        <dbReference type="ARBA" id="ARBA00022491"/>
    </source>
</evidence>
<dbReference type="PANTHER" id="PTHR10625:SF5">
    <property type="entry name" value="HISTONE DEACETYLASE"/>
    <property type="match status" value="1"/>
</dbReference>
<evidence type="ECO:0000259" key="12">
    <source>
        <dbReference type="Pfam" id="PF00850"/>
    </source>
</evidence>
<gene>
    <name evidence="14" type="ORF">GP486_000574</name>
</gene>
<evidence type="ECO:0000256" key="8">
    <source>
        <dbReference type="ARBA" id="ARBA00023163"/>
    </source>
</evidence>
<feature type="domain" description="Histone deacetylase" evidence="12">
    <location>
        <begin position="108"/>
        <end position="419"/>
    </location>
</feature>
<keyword evidence="4" id="KW-0678">Repressor</keyword>
<dbReference type="InterPro" id="IPR023696">
    <property type="entry name" value="Ureohydrolase_dom_sf"/>
</dbReference>
<feature type="compositionally biased region" description="Basic residues" evidence="11">
    <location>
        <begin position="565"/>
        <end position="575"/>
    </location>
</feature>
<dbReference type="GO" id="GO:0141221">
    <property type="term" value="F:histone deacetylase activity, hydrolytic mechanism"/>
    <property type="evidence" value="ECO:0007669"/>
    <property type="project" value="UniProtKB-EC"/>
</dbReference>
<proteinExistence type="inferred from homology"/>
<keyword evidence="15" id="KW-1185">Reference proteome</keyword>
<keyword evidence="7" id="KW-0805">Transcription regulation</keyword>
<keyword evidence="6" id="KW-0156">Chromatin regulator</keyword>
<evidence type="ECO:0000259" key="13">
    <source>
        <dbReference type="Pfam" id="PF09757"/>
    </source>
</evidence>
<dbReference type="Pfam" id="PF09757">
    <property type="entry name" value="Arb2-like"/>
    <property type="match status" value="1"/>
</dbReference>
<keyword evidence="8" id="KW-0804">Transcription</keyword>
<evidence type="ECO:0000256" key="7">
    <source>
        <dbReference type="ARBA" id="ARBA00023015"/>
    </source>
</evidence>
<keyword evidence="5" id="KW-0378">Hydrolase</keyword>
<feature type="region of interest" description="Disordered" evidence="11">
    <location>
        <begin position="559"/>
        <end position="594"/>
    </location>
</feature>
<evidence type="ECO:0000256" key="5">
    <source>
        <dbReference type="ARBA" id="ARBA00022801"/>
    </source>
</evidence>
<evidence type="ECO:0000256" key="10">
    <source>
        <dbReference type="ARBA" id="ARBA00048287"/>
    </source>
</evidence>
<comment type="catalytic activity">
    <reaction evidence="10">
        <text>N(6)-acetyl-L-lysyl-[histone] + H2O = L-lysyl-[histone] + acetate</text>
        <dbReference type="Rhea" id="RHEA:58196"/>
        <dbReference type="Rhea" id="RHEA-COMP:9845"/>
        <dbReference type="Rhea" id="RHEA-COMP:11338"/>
        <dbReference type="ChEBI" id="CHEBI:15377"/>
        <dbReference type="ChEBI" id="CHEBI:29969"/>
        <dbReference type="ChEBI" id="CHEBI:30089"/>
        <dbReference type="ChEBI" id="CHEBI:61930"/>
        <dbReference type="EC" id="3.5.1.98"/>
    </reaction>
</comment>
<dbReference type="SUPFAM" id="SSF52768">
    <property type="entry name" value="Arginase/deacetylase"/>
    <property type="match status" value="1"/>
</dbReference>
<dbReference type="FunFam" id="3.40.800.20:FF:000005">
    <property type="entry name" value="histone deacetylase 6"/>
    <property type="match status" value="1"/>
</dbReference>
<accession>A0A9P8LIG3</accession>
<evidence type="ECO:0000256" key="3">
    <source>
        <dbReference type="ARBA" id="ARBA00012111"/>
    </source>
</evidence>
<dbReference type="Gene3D" id="3.40.800.20">
    <property type="entry name" value="Histone deacetylase domain"/>
    <property type="match status" value="1"/>
</dbReference>
<evidence type="ECO:0000256" key="9">
    <source>
        <dbReference type="ARBA" id="ARBA00023242"/>
    </source>
</evidence>
<name>A0A9P8LIG3_9PEZI</name>
<feature type="compositionally biased region" description="Low complexity" evidence="11">
    <location>
        <begin position="743"/>
        <end position="759"/>
    </location>
</feature>
<dbReference type="InterPro" id="IPR000286">
    <property type="entry name" value="HDACs"/>
</dbReference>
<dbReference type="InterPro" id="IPR019154">
    <property type="entry name" value="Arb2-like_domain"/>
</dbReference>
<dbReference type="InterPro" id="IPR037138">
    <property type="entry name" value="His_deacetylse_dom_sf"/>
</dbReference>
<keyword evidence="9" id="KW-0539">Nucleus</keyword>
<dbReference type="InterPro" id="IPR023801">
    <property type="entry name" value="His_deacetylse_dom"/>
</dbReference>
<evidence type="ECO:0000256" key="11">
    <source>
        <dbReference type="SAM" id="MobiDB-lite"/>
    </source>
</evidence>
<sequence length="759" mass="84767">MSLANVDTDVIMEDVINNAILGEQLAASTETMRGQRYIVDMERIARASATLQGHVQGEPMVGVDDGVISKTEFSPVSLLGELQDPTRTGLCYDPRMRMHATVDTNDIHPEDPRRIAVIYDALVQAGLVNKSEHADSDESTDFLYAIAARMAERDEITLNHTDELYDFIKSTMSMHVSELLTLSLESDSVYFSKYSFMCASLSCGGAIETCMAVMRGKVKNAIAVIRPPGHHAERAHPQGFCFFNNACVATQVVQRAFPDTCQKVLIMDWDVHHGNGTQNTFYRDPNVLYVSIHVHKDGKFYPQGGAGGYDRCGAEAGLGKNVNIPWPTHNMGDGDYIYAFQHVVMPITYEFSPDLVIISAGFDAAEGDEIGMCNVTPTCYAHMTHMLMSLAGGKVVALLEGGYNLDSIAKSALAVTRTLMGEPPERGVTSVPSRIGFETTQTVIRQQARYWNSLGEKQTQIRGNAKAERMHDVIRAYQSEMLYTKFKMTKLHIFRDRISRSYENQVLATPDMIGFPDPITKKLELHESWLMYIKWAVQKGYAVIDVNIPQFLTGLEDEDYDSSKGKARSGHRSRSPRSLELNQPRDTADSRKRTTEVIKGSEEVCVYLWDNYLEVSDAVNIILIGVGQAYYGLLHLLNSRDYADIRATIECSERVKGVVQFIGDSPIRPVRAITDVPLWYFSNSYNLVAYNHGVWDSYSIKKPKTKFGRLIRASSTFVNEMLRDHKNEVTHWISSQLGDSEPSGSTEYTDSSSSKDALS</sequence>
<evidence type="ECO:0000256" key="6">
    <source>
        <dbReference type="ARBA" id="ARBA00022853"/>
    </source>
</evidence>
<evidence type="ECO:0000313" key="15">
    <source>
        <dbReference type="Proteomes" id="UP000750711"/>
    </source>
</evidence>
<protein>
    <recommendedName>
        <fullName evidence="3">histone deacetylase</fullName>
        <ecNumber evidence="3">3.5.1.98</ecNumber>
    </recommendedName>
</protein>
<comment type="caution">
    <text evidence="14">The sequence shown here is derived from an EMBL/GenBank/DDBJ whole genome shotgun (WGS) entry which is preliminary data.</text>
</comment>
<comment type="subcellular location">
    <subcellularLocation>
        <location evidence="1">Nucleus</location>
    </subcellularLocation>
</comment>
<dbReference type="EC" id="3.5.1.98" evidence="3"/>
<dbReference type="GO" id="GO:0000118">
    <property type="term" value="C:histone deacetylase complex"/>
    <property type="evidence" value="ECO:0007669"/>
    <property type="project" value="TreeGrafter"/>
</dbReference>
<evidence type="ECO:0000256" key="1">
    <source>
        <dbReference type="ARBA" id="ARBA00004123"/>
    </source>
</evidence>